<accession>A0A6J6VIY6</accession>
<name>A0A6J6VIY6_9ZZZZ</name>
<organism evidence="1">
    <name type="scientific">freshwater metagenome</name>
    <dbReference type="NCBI Taxonomy" id="449393"/>
    <lineage>
        <taxon>unclassified sequences</taxon>
        <taxon>metagenomes</taxon>
        <taxon>ecological metagenomes</taxon>
    </lineage>
</organism>
<protein>
    <submittedName>
        <fullName evidence="1">Unannotated protein</fullName>
    </submittedName>
</protein>
<dbReference type="AlphaFoldDB" id="A0A6J6VIY6"/>
<dbReference type="EMBL" id="CAEZZY010000007">
    <property type="protein sequence ID" value="CAB4770818.1"/>
    <property type="molecule type" value="Genomic_DNA"/>
</dbReference>
<reference evidence="1" key="1">
    <citation type="submission" date="2020-05" db="EMBL/GenBank/DDBJ databases">
        <authorList>
            <person name="Chiriac C."/>
            <person name="Salcher M."/>
            <person name="Ghai R."/>
            <person name="Kavagutti S V."/>
        </authorList>
    </citation>
    <scope>NUCLEOTIDE SEQUENCE</scope>
</reference>
<proteinExistence type="predicted"/>
<sequence length="437" mass="46512">MKLQRPALIIISTAAVVLAANGLNVDLSNNKFSTNFPAVVCPPTPSNLTTTISLPSSKTPLRRTGTKSLSFVPAQTLRYQQAKAPVIIESQGSTPIVWQTRKGIWAGATICSSLQSQQWFVGGTADVTSKGRLLIVNSGLSPAIVDLEIWNEIGAQPTKPITLKANSYSEFGLDALAPGSKELVIRALTRSGRVTSYMLDERGRGLKALGGDIINFAPRAERNIYIPAVAHTVRKVGSKSVELSHTLRLLVPGELDAHVTVNVLSTDGSFIPAGFENKLVKAGSVVSLELNPNLPTSKFGLHISSDEPLVASVYSPTFAEKKSDFIWSTSAPELSKITLATSGLSPQLIFIGGAIKLDIELKFDKGKRKIVNVRGEEIATIKIPAGVRSITFVKVAKGIYGAGLISSKSGYGYFPLAPGSVLTKSSVPLSNIRVLTP</sequence>
<dbReference type="InterPro" id="IPR043777">
    <property type="entry name" value="DUF5719"/>
</dbReference>
<gene>
    <name evidence="1" type="ORF">UFOPK2928_00151</name>
</gene>
<evidence type="ECO:0000313" key="1">
    <source>
        <dbReference type="EMBL" id="CAB4770818.1"/>
    </source>
</evidence>
<dbReference type="Pfam" id="PF18986">
    <property type="entry name" value="DUF5719"/>
    <property type="match status" value="1"/>
</dbReference>